<gene>
    <name evidence="1" type="ORF">F4820DRAFT_464576</name>
</gene>
<sequence>MAPLDSTEFDNMSLEDQQRQKQQDIDAADALVHSIRHATHDLWRELGKVKAPMGDAVEVLSASIRDLLRDCDKLEEALPAIAHIPPIMVGLTQLDELTDRGIGPPLSQVNFTHERLVDDLDEMRQSLGYIDEDVQKLPEWEAEETEIVKDGDDWASSLFDESDGTNQGTKRPRDEDPDETEDNKRVKLEDPTPTSNDPKPPFTNTNPTVATVLYAGPGLEVLFPVGSSQAPSGNVTPQHSENLFEGGDDGDVVLGNVPADDIPATDEPIADVPTSDVPTPDVPTPAVPAGEMPASDVPASDDESAEGTIPPGGDDSNNAAPVTDSDAESDAESDSSNDSRSSDSEESRPRGRSPAPAPSDDSTSDDSLSDDSDSPSDDDDDDDSDYHEEDSAKEDDRNDYYPEEKAKERGSDDYYGESTKKKRKSKEDGADKFILHGLTNKERGSEGGSGLPLYPNLETYKYVGPPPAKPAIATAPDALPWPTQPARPQARIGRRLLWWERRQKGTSRH</sequence>
<accession>A0ACB9YR08</accession>
<dbReference type="Proteomes" id="UP001497700">
    <property type="component" value="Unassembled WGS sequence"/>
</dbReference>
<evidence type="ECO:0000313" key="2">
    <source>
        <dbReference type="Proteomes" id="UP001497700"/>
    </source>
</evidence>
<evidence type="ECO:0000313" key="1">
    <source>
        <dbReference type="EMBL" id="KAI4861551.1"/>
    </source>
</evidence>
<protein>
    <submittedName>
        <fullName evidence="1">Uncharacterized protein</fullName>
    </submittedName>
</protein>
<proteinExistence type="predicted"/>
<dbReference type="EMBL" id="MU393549">
    <property type="protein sequence ID" value="KAI4861551.1"/>
    <property type="molecule type" value="Genomic_DNA"/>
</dbReference>
<keyword evidence="2" id="KW-1185">Reference proteome</keyword>
<name>A0ACB9YR08_9PEZI</name>
<reference evidence="1 2" key="1">
    <citation type="journal article" date="2022" name="New Phytol.">
        <title>Ecological generalism drives hyperdiversity of secondary metabolite gene clusters in xylarialean endophytes.</title>
        <authorList>
            <person name="Franco M.E.E."/>
            <person name="Wisecaver J.H."/>
            <person name="Arnold A.E."/>
            <person name="Ju Y.M."/>
            <person name="Slot J.C."/>
            <person name="Ahrendt S."/>
            <person name="Moore L.P."/>
            <person name="Eastman K.E."/>
            <person name="Scott K."/>
            <person name="Konkel Z."/>
            <person name="Mondo S.J."/>
            <person name="Kuo A."/>
            <person name="Hayes R.D."/>
            <person name="Haridas S."/>
            <person name="Andreopoulos B."/>
            <person name="Riley R."/>
            <person name="LaButti K."/>
            <person name="Pangilinan J."/>
            <person name="Lipzen A."/>
            <person name="Amirebrahimi M."/>
            <person name="Yan J."/>
            <person name="Adam C."/>
            <person name="Keymanesh K."/>
            <person name="Ng V."/>
            <person name="Louie K."/>
            <person name="Northen T."/>
            <person name="Drula E."/>
            <person name="Henrissat B."/>
            <person name="Hsieh H.M."/>
            <person name="Youens-Clark K."/>
            <person name="Lutzoni F."/>
            <person name="Miadlikowska J."/>
            <person name="Eastwood D.C."/>
            <person name="Hamelin R.C."/>
            <person name="Grigoriev I.V."/>
            <person name="U'Ren J.M."/>
        </authorList>
    </citation>
    <scope>NUCLEOTIDE SEQUENCE [LARGE SCALE GENOMIC DNA]</scope>
    <source>
        <strain evidence="1 2">CBS 119005</strain>
    </source>
</reference>
<organism evidence="1 2">
    <name type="scientific">Hypoxylon rubiginosum</name>
    <dbReference type="NCBI Taxonomy" id="110542"/>
    <lineage>
        <taxon>Eukaryota</taxon>
        <taxon>Fungi</taxon>
        <taxon>Dikarya</taxon>
        <taxon>Ascomycota</taxon>
        <taxon>Pezizomycotina</taxon>
        <taxon>Sordariomycetes</taxon>
        <taxon>Xylariomycetidae</taxon>
        <taxon>Xylariales</taxon>
        <taxon>Hypoxylaceae</taxon>
        <taxon>Hypoxylon</taxon>
    </lineage>
</organism>
<comment type="caution">
    <text evidence="1">The sequence shown here is derived from an EMBL/GenBank/DDBJ whole genome shotgun (WGS) entry which is preliminary data.</text>
</comment>